<accession>A0A3N4N0N7</accession>
<dbReference type="Proteomes" id="UP000279089">
    <property type="component" value="Unassembled WGS sequence"/>
</dbReference>
<gene>
    <name evidence="1" type="ORF">EG028_11015</name>
</gene>
<dbReference type="RefSeq" id="WP_120516495.1">
    <property type="nucleotide sequence ID" value="NZ_QXZY01000006.1"/>
</dbReference>
<evidence type="ECO:0000313" key="1">
    <source>
        <dbReference type="EMBL" id="RPD41203.1"/>
    </source>
</evidence>
<proteinExistence type="predicted"/>
<organism evidence="1 2">
    <name type="scientific">Chitinophaga barathri</name>
    <dbReference type="NCBI Taxonomy" id="1647451"/>
    <lineage>
        <taxon>Bacteria</taxon>
        <taxon>Pseudomonadati</taxon>
        <taxon>Bacteroidota</taxon>
        <taxon>Chitinophagia</taxon>
        <taxon>Chitinophagales</taxon>
        <taxon>Chitinophagaceae</taxon>
        <taxon>Chitinophaga</taxon>
    </lineage>
</organism>
<sequence>MKTLRYIPVMLLLGFMTILACKMPASPEKYFDAAALNANAVAHFGSDYFITALGYGKRPAGTGPGEFSYEQQVGFAIQRVQKYMENVEGLMATNDSKALLDASKDLFSFTLESYNKDHLPIARLIDRKAPEEEVAKAMEALDKKSYETFLVKYDKLYNIGTQYAKEHGIRLAEGPKFNP</sequence>
<dbReference type="AlphaFoldDB" id="A0A3N4N0N7"/>
<protein>
    <submittedName>
        <fullName evidence="1">Uncharacterized protein</fullName>
    </submittedName>
</protein>
<dbReference type="PROSITE" id="PS51257">
    <property type="entry name" value="PROKAR_LIPOPROTEIN"/>
    <property type="match status" value="1"/>
</dbReference>
<keyword evidence="2" id="KW-1185">Reference proteome</keyword>
<evidence type="ECO:0000313" key="2">
    <source>
        <dbReference type="Proteomes" id="UP000279089"/>
    </source>
</evidence>
<dbReference type="EMBL" id="RMBX01000005">
    <property type="protein sequence ID" value="RPD41203.1"/>
    <property type="molecule type" value="Genomic_DNA"/>
</dbReference>
<name>A0A3N4N0N7_9BACT</name>
<reference evidence="2" key="1">
    <citation type="submission" date="2018-11" db="EMBL/GenBank/DDBJ databases">
        <title>Chitinophaga lutea sp.nov., isolate from arsenic contaminated soil.</title>
        <authorList>
            <person name="Zong Y."/>
        </authorList>
    </citation>
    <scope>NUCLEOTIDE SEQUENCE [LARGE SCALE GENOMIC DNA]</scope>
    <source>
        <strain evidence="2">YLT18</strain>
    </source>
</reference>
<dbReference type="OrthoDB" id="1191109at2"/>
<comment type="caution">
    <text evidence="1">The sequence shown here is derived from an EMBL/GenBank/DDBJ whole genome shotgun (WGS) entry which is preliminary data.</text>
</comment>